<protein>
    <submittedName>
        <fullName evidence="2">Uncharacterized protein LOC113496434</fullName>
    </submittedName>
</protein>
<dbReference type="InParanoid" id="A0A7E5VT16"/>
<accession>A0A7E5VT16</accession>
<dbReference type="OrthoDB" id="7439574at2759"/>
<reference evidence="2" key="1">
    <citation type="submission" date="2025-08" db="UniProtKB">
        <authorList>
            <consortium name="RefSeq"/>
        </authorList>
    </citation>
    <scope>IDENTIFICATION</scope>
</reference>
<evidence type="ECO:0000313" key="1">
    <source>
        <dbReference type="Proteomes" id="UP000322000"/>
    </source>
</evidence>
<dbReference type="Proteomes" id="UP000322000">
    <property type="component" value="Chromosome 8"/>
</dbReference>
<name>A0A7E5VT16_TRINI</name>
<dbReference type="GeneID" id="113496434"/>
<dbReference type="AlphaFoldDB" id="A0A7E5VT16"/>
<sequence>MLSIKGWLLLGSTSVASETSTMHTIIIISSILACAAAAPAYLLAEQAHVIHSIPSKSTYTQSSQVVDHGSTHVYHAPIATYHSVPVVHSKSTITAANHVVDHGSTYIQPVHAVSVMPVHEVYHIPKTTVTKSNQVVNHGSTTLVHAPVVYHSSPLVSLKTGDSAVTHQSSTVHETVPVVKSLEYYSLHH</sequence>
<gene>
    <name evidence="2" type="primary">LOC113496434</name>
</gene>
<evidence type="ECO:0000313" key="2">
    <source>
        <dbReference type="RefSeq" id="XP_026731444.1"/>
    </source>
</evidence>
<dbReference type="RefSeq" id="XP_026731444.1">
    <property type="nucleotide sequence ID" value="XM_026875643.1"/>
</dbReference>
<organism evidence="1 2">
    <name type="scientific">Trichoplusia ni</name>
    <name type="common">Cabbage looper</name>
    <dbReference type="NCBI Taxonomy" id="7111"/>
    <lineage>
        <taxon>Eukaryota</taxon>
        <taxon>Metazoa</taxon>
        <taxon>Ecdysozoa</taxon>
        <taxon>Arthropoda</taxon>
        <taxon>Hexapoda</taxon>
        <taxon>Insecta</taxon>
        <taxon>Pterygota</taxon>
        <taxon>Neoptera</taxon>
        <taxon>Endopterygota</taxon>
        <taxon>Lepidoptera</taxon>
        <taxon>Glossata</taxon>
        <taxon>Ditrysia</taxon>
        <taxon>Noctuoidea</taxon>
        <taxon>Noctuidae</taxon>
        <taxon>Plusiinae</taxon>
        <taxon>Trichoplusia</taxon>
    </lineage>
</organism>
<dbReference type="PROSITE" id="PS51257">
    <property type="entry name" value="PROKAR_LIPOPROTEIN"/>
    <property type="match status" value="1"/>
</dbReference>
<dbReference type="KEGG" id="tnl:113496434"/>
<keyword evidence="1" id="KW-1185">Reference proteome</keyword>
<proteinExistence type="predicted"/>